<evidence type="ECO:0000313" key="2">
    <source>
        <dbReference type="Proteomes" id="UP000003489"/>
    </source>
</evidence>
<organism evidence="1 2">
    <name type="scientific">Methanobrevibacter smithii DSM 2375</name>
    <dbReference type="NCBI Taxonomy" id="483214"/>
    <lineage>
        <taxon>Archaea</taxon>
        <taxon>Methanobacteriati</taxon>
        <taxon>Methanobacteriota</taxon>
        <taxon>Methanomada group</taxon>
        <taxon>Methanobacteria</taxon>
        <taxon>Methanobacteriales</taxon>
        <taxon>Methanobacteriaceae</taxon>
        <taxon>Methanobrevibacter</taxon>
    </lineage>
</organism>
<evidence type="ECO:0000313" key="1">
    <source>
        <dbReference type="EMBL" id="EEE42633.1"/>
    </source>
</evidence>
<dbReference type="RefSeq" id="WP_004036660.1">
    <property type="nucleotide sequence ID" value="NZ_DS996913.1"/>
</dbReference>
<evidence type="ECO:0008006" key="3">
    <source>
        <dbReference type="Google" id="ProtNLM"/>
    </source>
</evidence>
<proteinExistence type="predicted"/>
<accession>B9AGP3</accession>
<comment type="caution">
    <text evidence="1">The sequence shown here is derived from an EMBL/GenBank/DDBJ whole genome shotgun (WGS) entry which is preliminary data.</text>
</comment>
<protein>
    <recommendedName>
        <fullName evidence="3">Radical SAM domain protein</fullName>
    </recommendedName>
</protein>
<sequence>MLYSAFIKEFIKKYTKTGWKFTLETSLSVKKESIENIIHCIDYFIVDTKDMDKTRYELYTKGSYDLFLSNLKYLLETVGADKIRVRVLKIPKLNTYADVRLNYELLKNMGFTEIEIFDYIEIDKHKRISDVALKNKNDFVDVANNNFIKDYIISEIIIKIAPLLDFHIKNFPEELWKDIEFIFEYDSTYENNLYSLKELIVSKLRECYDYLGLKYSFYVILKPVDYLKTTSNIDFDKKINYFLDLNEKNKKELMLESWKENKYEYLEFKDFCYKTNQLSEYYTNYTYKPHAKYILSKSYKVDQSELRIYINLSGNKYNIVEYDDATHVLVQKFDDVMELTFQEIHVLKK</sequence>
<dbReference type="HOGENOM" id="CLU_049559_0_0_2"/>
<gene>
    <name evidence="1" type="ORF">METSMIALI_01551</name>
</gene>
<dbReference type="Proteomes" id="UP000003489">
    <property type="component" value="Unassembled WGS sequence"/>
</dbReference>
<reference evidence="1 2" key="1">
    <citation type="submission" date="2008-10" db="EMBL/GenBank/DDBJ databases">
        <authorList>
            <person name="Fulton L."/>
            <person name="Clifton S."/>
            <person name="Fulton B."/>
            <person name="Xu J."/>
            <person name="Minx P."/>
            <person name="Pepin K.H."/>
            <person name="Johnson M."/>
            <person name="Bhonagiri V."/>
            <person name="Nash W.E."/>
            <person name="Mardis E.R."/>
            <person name="Wilson R.K."/>
        </authorList>
    </citation>
    <scope>NUCLEOTIDE SEQUENCE [LARGE SCALE GENOMIC DNA]</scope>
    <source>
        <strain evidence="1 2">DSM 2375</strain>
    </source>
</reference>
<dbReference type="EMBL" id="ABYW01000016">
    <property type="protein sequence ID" value="EEE42633.1"/>
    <property type="molecule type" value="Genomic_DNA"/>
</dbReference>
<dbReference type="Gene3D" id="3.80.30.10">
    <property type="entry name" value="pyruvate-formate lyase- activating enzyme"/>
    <property type="match status" value="1"/>
</dbReference>
<name>B9AGP3_METSM</name>
<dbReference type="AlphaFoldDB" id="B9AGP3"/>
<dbReference type="PATRIC" id="fig|483214.13.peg.1489"/>
<reference evidence="1 2" key="2">
    <citation type="submission" date="2008-11" db="EMBL/GenBank/DDBJ databases">
        <title>Draft genome sequence of Methanobrevibacter smithii (DSM 2375).</title>
        <authorList>
            <person name="Sudarsanam P."/>
            <person name="Ley R."/>
            <person name="Guruge J."/>
            <person name="Turnbaugh P.J."/>
            <person name="Mahowald M."/>
            <person name="Liep D."/>
            <person name="Gordon J."/>
        </authorList>
    </citation>
    <scope>NUCLEOTIDE SEQUENCE [LARGE SCALE GENOMIC DNA]</scope>
    <source>
        <strain evidence="1 2">DSM 2375</strain>
    </source>
</reference>